<organism evidence="1">
    <name type="scientific">marine metagenome</name>
    <dbReference type="NCBI Taxonomy" id="408172"/>
    <lineage>
        <taxon>unclassified sequences</taxon>
        <taxon>metagenomes</taxon>
        <taxon>ecological metagenomes</taxon>
    </lineage>
</organism>
<accession>A0A383EY63</accession>
<protein>
    <recommendedName>
        <fullName evidence="2">4-vinyl reductase 4VR domain-containing protein</fullName>
    </recommendedName>
</protein>
<reference evidence="1" key="1">
    <citation type="submission" date="2018-05" db="EMBL/GenBank/DDBJ databases">
        <authorList>
            <person name="Lanie J.A."/>
            <person name="Ng W.-L."/>
            <person name="Kazmierczak K.M."/>
            <person name="Andrzejewski T.M."/>
            <person name="Davidsen T.M."/>
            <person name="Wayne K.J."/>
            <person name="Tettelin H."/>
            <person name="Glass J.I."/>
            <person name="Rusch D."/>
            <person name="Podicherti R."/>
            <person name="Tsui H.-C.T."/>
            <person name="Winkler M.E."/>
        </authorList>
    </citation>
    <scope>NUCLEOTIDE SEQUENCE</scope>
</reference>
<evidence type="ECO:0008006" key="2">
    <source>
        <dbReference type="Google" id="ProtNLM"/>
    </source>
</evidence>
<dbReference type="PANTHER" id="PTHR35090:SF1">
    <property type="entry name" value="SLR0144 PROTEIN"/>
    <property type="match status" value="1"/>
</dbReference>
<gene>
    <name evidence="1" type="ORF">METZ01_LOCUS514545</name>
</gene>
<name>A0A383EY63_9ZZZZ</name>
<dbReference type="AlphaFoldDB" id="A0A383EY63"/>
<evidence type="ECO:0000313" key="1">
    <source>
        <dbReference type="EMBL" id="SVE61691.1"/>
    </source>
</evidence>
<sequence>MDDFYDTDIGVQTSDILVLPSAFLGTLWSELQSIGAEKARSIMFNCGHSVGISLSVNYAGMGTEDLDMILNQAWAEAGLGHLFVLDTNPDHIIVKLENLLEIGIIGASKNCDFTAGCLAGVLEGLLQQPYSVVEEMVGEETRLFKFDKK</sequence>
<dbReference type="EMBL" id="UINC01229818">
    <property type="protein sequence ID" value="SVE61691.1"/>
    <property type="molecule type" value="Genomic_DNA"/>
</dbReference>
<dbReference type="InterPro" id="IPR024096">
    <property type="entry name" value="NO_sig/Golgi_transp_ligand-bd"/>
</dbReference>
<proteinExistence type="predicted"/>
<dbReference type="SUPFAM" id="SSF111126">
    <property type="entry name" value="Ligand-binding domain in the NO signalling and Golgi transport"/>
    <property type="match status" value="1"/>
</dbReference>
<dbReference type="PANTHER" id="PTHR35090">
    <property type="entry name" value="DNA-DIRECTED RNA POLYMERASE SUBUNIT I"/>
    <property type="match status" value="1"/>
</dbReference>
<dbReference type="Gene3D" id="3.30.1380.20">
    <property type="entry name" value="Trafficking protein particle complex subunit 3"/>
    <property type="match status" value="1"/>
</dbReference>